<proteinExistence type="predicted"/>
<gene>
    <name evidence="1" type="ORF">M3P05_10375</name>
</gene>
<organism evidence="1 2">
    <name type="scientific">Parendozoicomonas callyspongiae</name>
    <dbReference type="NCBI Taxonomy" id="2942213"/>
    <lineage>
        <taxon>Bacteria</taxon>
        <taxon>Pseudomonadati</taxon>
        <taxon>Pseudomonadota</taxon>
        <taxon>Gammaproteobacteria</taxon>
        <taxon>Oceanospirillales</taxon>
        <taxon>Endozoicomonadaceae</taxon>
        <taxon>Parendozoicomonas</taxon>
    </lineage>
</organism>
<dbReference type="InterPro" id="IPR021334">
    <property type="entry name" value="DUF2947"/>
</dbReference>
<dbReference type="EMBL" id="JAMFLX010000012">
    <property type="protein sequence ID" value="MCL6270325.1"/>
    <property type="molecule type" value="Genomic_DNA"/>
</dbReference>
<dbReference type="Pfam" id="PF11163">
    <property type="entry name" value="DUF2947"/>
    <property type="match status" value="1"/>
</dbReference>
<reference evidence="1 2" key="1">
    <citation type="submission" date="2022-05" db="EMBL/GenBank/DDBJ databases">
        <authorList>
            <person name="Park J.-S."/>
        </authorList>
    </citation>
    <scope>NUCLEOTIDE SEQUENCE [LARGE SCALE GENOMIC DNA]</scope>
    <source>
        <strain evidence="1 2">2012CJ34-2</strain>
    </source>
</reference>
<name>A0ABT0PG73_9GAMM</name>
<keyword evidence="2" id="KW-1185">Reference proteome</keyword>
<dbReference type="Proteomes" id="UP001203338">
    <property type="component" value="Unassembled WGS sequence"/>
</dbReference>
<accession>A0ABT0PG73</accession>
<protein>
    <submittedName>
        <fullName evidence="1">DUF2947 domain-containing protein</fullName>
    </submittedName>
</protein>
<dbReference type="RefSeq" id="WP_249699516.1">
    <property type="nucleotide sequence ID" value="NZ_JAMFLX010000012.1"/>
</dbReference>
<sequence length="157" mass="18392">MKYIPLSDYKNAWIFRHADMPVPAEDLPLIKPLSQVSATDVWRNNISKQCDTPEDFSNGDWPFNPENWPESTQWQEQWESDDPALPEEVAKHLQWTPETTVYYCIDSDAVLETTWDAFSRHWKNFLFFDDECILIGRKRKQALQFHQDGTVSLGLKG</sequence>
<evidence type="ECO:0000313" key="2">
    <source>
        <dbReference type="Proteomes" id="UP001203338"/>
    </source>
</evidence>
<comment type="caution">
    <text evidence="1">The sequence shown here is derived from an EMBL/GenBank/DDBJ whole genome shotgun (WGS) entry which is preliminary data.</text>
</comment>
<evidence type="ECO:0000313" key="1">
    <source>
        <dbReference type="EMBL" id="MCL6270325.1"/>
    </source>
</evidence>